<feature type="chain" id="PRO_5024304933" evidence="3">
    <location>
        <begin position="24"/>
        <end position="307"/>
    </location>
</feature>
<dbReference type="RefSeq" id="WP_138086542.1">
    <property type="nucleotide sequence ID" value="NZ_VAUV01000008.1"/>
</dbReference>
<comment type="caution">
    <text evidence="5">The sequence shown here is derived from an EMBL/GenBank/DDBJ whole genome shotgun (WGS) entry which is preliminary data.</text>
</comment>
<dbReference type="SUPFAM" id="SSF53474">
    <property type="entry name" value="alpha/beta-Hydrolases"/>
    <property type="match status" value="1"/>
</dbReference>
<dbReference type="EMBL" id="VAUV01000008">
    <property type="protein sequence ID" value="TLD70486.1"/>
    <property type="molecule type" value="Genomic_DNA"/>
</dbReference>
<evidence type="ECO:0000313" key="6">
    <source>
        <dbReference type="Proteomes" id="UP000306196"/>
    </source>
</evidence>
<dbReference type="OrthoDB" id="9815425at2"/>
<protein>
    <submittedName>
        <fullName evidence="5">Alpha/beta hydrolase</fullName>
    </submittedName>
</protein>
<keyword evidence="2 5" id="KW-0378">Hydrolase</keyword>
<sequence length="307" mass="34025">MHPSVALRTLILAWLFAHASSHAQTPIPVPTETNISYGPHSAQVLDFYRAKTQDDQPAPLMFFVHGGGWMNGDKANPDFLNQCLESGISIVSINYRLIPDAIAQKVHPPVKACLDDTARALQFVRSKAAEWHIDKTRIGGCGGSAGGFNVLWLAFHPDQAQPQSPDPIARESTRLSCVIAFVPQTSLDPVQMRQWIPNNDYGHHAFSLPSMQSFIDQRDQLLPQIEPLSPYHLATSDDPPVYLFYDSIPALGQPAKDPPHSANFGLGLVEKLKQVGIEYQFNHTGAKDIKHPNIFDFFLEHLNPAKP</sequence>
<feature type="signal peptide" evidence="3">
    <location>
        <begin position="1"/>
        <end position="23"/>
    </location>
</feature>
<dbReference type="PANTHER" id="PTHR48081">
    <property type="entry name" value="AB HYDROLASE SUPERFAMILY PROTEIN C4A8.06C"/>
    <property type="match status" value="1"/>
</dbReference>
<accession>A0A5R8KDV4</accession>
<proteinExistence type="inferred from homology"/>
<dbReference type="GO" id="GO:0004806">
    <property type="term" value="F:triacylglycerol lipase activity"/>
    <property type="evidence" value="ECO:0007669"/>
    <property type="project" value="TreeGrafter"/>
</dbReference>
<evidence type="ECO:0000313" key="5">
    <source>
        <dbReference type="EMBL" id="TLD70486.1"/>
    </source>
</evidence>
<dbReference type="InterPro" id="IPR049492">
    <property type="entry name" value="BD-FAE-like_dom"/>
</dbReference>
<dbReference type="Proteomes" id="UP000306196">
    <property type="component" value="Unassembled WGS sequence"/>
</dbReference>
<name>A0A5R8KDV4_9BACT</name>
<evidence type="ECO:0000256" key="3">
    <source>
        <dbReference type="SAM" id="SignalP"/>
    </source>
</evidence>
<dbReference type="InterPro" id="IPR050300">
    <property type="entry name" value="GDXG_lipolytic_enzyme"/>
</dbReference>
<evidence type="ECO:0000256" key="1">
    <source>
        <dbReference type="ARBA" id="ARBA00010515"/>
    </source>
</evidence>
<dbReference type="Pfam" id="PF20434">
    <property type="entry name" value="BD-FAE"/>
    <property type="match status" value="1"/>
</dbReference>
<organism evidence="5 6">
    <name type="scientific">Phragmitibacter flavus</name>
    <dbReference type="NCBI Taxonomy" id="2576071"/>
    <lineage>
        <taxon>Bacteria</taxon>
        <taxon>Pseudomonadati</taxon>
        <taxon>Verrucomicrobiota</taxon>
        <taxon>Verrucomicrobiia</taxon>
        <taxon>Verrucomicrobiales</taxon>
        <taxon>Verrucomicrobiaceae</taxon>
        <taxon>Phragmitibacter</taxon>
    </lineage>
</organism>
<dbReference type="InterPro" id="IPR029058">
    <property type="entry name" value="AB_hydrolase_fold"/>
</dbReference>
<reference evidence="5 6" key="1">
    <citation type="submission" date="2019-05" db="EMBL/GenBank/DDBJ databases">
        <title>Verrucobacter flavum gen. nov., sp. nov. a new member of the family Verrucomicrobiaceae.</title>
        <authorList>
            <person name="Szuroczki S."/>
            <person name="Abbaszade G."/>
            <person name="Szabo A."/>
            <person name="Felfoldi T."/>
            <person name="Schumann P."/>
            <person name="Boka K."/>
            <person name="Keki Z."/>
            <person name="Toumi M."/>
            <person name="Toth E."/>
        </authorList>
    </citation>
    <scope>NUCLEOTIDE SEQUENCE [LARGE SCALE GENOMIC DNA]</scope>
    <source>
        <strain evidence="5 6">MG-N-17</strain>
    </source>
</reference>
<evidence type="ECO:0000256" key="2">
    <source>
        <dbReference type="ARBA" id="ARBA00022801"/>
    </source>
</evidence>
<gene>
    <name evidence="5" type="ORF">FEM03_12220</name>
</gene>
<dbReference type="Gene3D" id="3.40.50.1820">
    <property type="entry name" value="alpha/beta hydrolase"/>
    <property type="match status" value="1"/>
</dbReference>
<dbReference type="PANTHER" id="PTHR48081:SF30">
    <property type="entry name" value="ACETYL-HYDROLASE LIPR-RELATED"/>
    <property type="match status" value="1"/>
</dbReference>
<evidence type="ECO:0000259" key="4">
    <source>
        <dbReference type="Pfam" id="PF20434"/>
    </source>
</evidence>
<comment type="similarity">
    <text evidence="1">Belongs to the 'GDXG' lipolytic enzyme family.</text>
</comment>
<dbReference type="AlphaFoldDB" id="A0A5R8KDV4"/>
<feature type="domain" description="BD-FAE-like" evidence="4">
    <location>
        <begin position="45"/>
        <end position="244"/>
    </location>
</feature>
<keyword evidence="6" id="KW-1185">Reference proteome</keyword>
<keyword evidence="3" id="KW-0732">Signal</keyword>